<sequence length="67" mass="7942">MVAWVYSLSLLISCELTEESQLSVFASHKCRKKEFLCSYFSDLCKFIFTWLLLDATNNCMYIFFHII</sequence>
<reference evidence="1" key="1">
    <citation type="submission" date="2014-09" db="EMBL/GenBank/DDBJ databases">
        <authorList>
            <person name="Magalhaes I.L.F."/>
            <person name="Oliveira U."/>
            <person name="Santos F.R."/>
            <person name="Vidigal T.H.D.A."/>
            <person name="Brescovit A.D."/>
            <person name="Santos A.J."/>
        </authorList>
    </citation>
    <scope>NUCLEOTIDE SEQUENCE</scope>
    <source>
        <tissue evidence="1">Shoot tissue taken approximately 20 cm above the soil surface</tissue>
    </source>
</reference>
<evidence type="ECO:0000313" key="1">
    <source>
        <dbReference type="EMBL" id="JAD16557.1"/>
    </source>
</evidence>
<name>A0A0A8XXY1_ARUDO</name>
<organism evidence="1">
    <name type="scientific">Arundo donax</name>
    <name type="common">Giant reed</name>
    <name type="synonym">Donax arundinaceus</name>
    <dbReference type="NCBI Taxonomy" id="35708"/>
    <lineage>
        <taxon>Eukaryota</taxon>
        <taxon>Viridiplantae</taxon>
        <taxon>Streptophyta</taxon>
        <taxon>Embryophyta</taxon>
        <taxon>Tracheophyta</taxon>
        <taxon>Spermatophyta</taxon>
        <taxon>Magnoliopsida</taxon>
        <taxon>Liliopsida</taxon>
        <taxon>Poales</taxon>
        <taxon>Poaceae</taxon>
        <taxon>PACMAD clade</taxon>
        <taxon>Arundinoideae</taxon>
        <taxon>Arundineae</taxon>
        <taxon>Arundo</taxon>
    </lineage>
</organism>
<proteinExistence type="predicted"/>
<protein>
    <submittedName>
        <fullName evidence="1">Uncharacterized protein</fullName>
    </submittedName>
</protein>
<dbReference type="EMBL" id="GBRH01281338">
    <property type="protein sequence ID" value="JAD16557.1"/>
    <property type="molecule type" value="Transcribed_RNA"/>
</dbReference>
<reference evidence="1" key="2">
    <citation type="journal article" date="2015" name="Data Brief">
        <title>Shoot transcriptome of the giant reed, Arundo donax.</title>
        <authorList>
            <person name="Barrero R.A."/>
            <person name="Guerrero F.D."/>
            <person name="Moolhuijzen P."/>
            <person name="Goolsby J.A."/>
            <person name="Tidwell J."/>
            <person name="Bellgard S.E."/>
            <person name="Bellgard M.I."/>
        </authorList>
    </citation>
    <scope>NUCLEOTIDE SEQUENCE</scope>
    <source>
        <tissue evidence="1">Shoot tissue taken approximately 20 cm above the soil surface</tissue>
    </source>
</reference>
<dbReference type="AlphaFoldDB" id="A0A0A8XXY1"/>
<accession>A0A0A8XXY1</accession>